<dbReference type="STRING" id="706587.Desti_2681"/>
<keyword evidence="2" id="KW-1185">Reference proteome</keyword>
<sequence length="297" mass="33892">MDFPFALGCLSIRMIPDPEEKLILHGAYIPEHSIPLMVGISGGEPYLINGYFFCRVANRIILIGYPIGRDFDADDFRNTIEMVKSKYDPIHIAFIAPELPSGWFACSEHESDEYLTLQLEQEIPGRLKTVAEKAGRQVSVEVGKAFTQYHKELGMEFIERVSPPPRIRALMDRMEHYLASANDAFLLNAWTAEGELAAFYVLDLWPAEFATYVIGCYSKEPYVPYVSDLLFLEMIKLSRAKGKTYIHLGLGVNEGIRRFKRKWGGVPSRKYELCELAVRQPRIAESLMSYLNRIIPQ</sequence>
<dbReference type="Gene3D" id="3.40.630.30">
    <property type="match status" value="1"/>
</dbReference>
<name>I4C719_DESTA</name>
<evidence type="ECO:0000313" key="1">
    <source>
        <dbReference type="EMBL" id="AFM25360.1"/>
    </source>
</evidence>
<protein>
    <recommendedName>
        <fullName evidence="3">BioF2-like acetyltransferase domain-containing protein</fullName>
    </recommendedName>
</protein>
<evidence type="ECO:0000313" key="2">
    <source>
        <dbReference type="Proteomes" id="UP000006055"/>
    </source>
</evidence>
<dbReference type="EMBL" id="CP003360">
    <property type="protein sequence ID" value="AFM25360.1"/>
    <property type="molecule type" value="Genomic_DNA"/>
</dbReference>
<dbReference type="Proteomes" id="UP000006055">
    <property type="component" value="Chromosome"/>
</dbReference>
<organism evidence="1 2">
    <name type="scientific">Desulfomonile tiedjei (strain ATCC 49306 / DSM 6799 / DCB-1)</name>
    <dbReference type="NCBI Taxonomy" id="706587"/>
    <lineage>
        <taxon>Bacteria</taxon>
        <taxon>Pseudomonadati</taxon>
        <taxon>Thermodesulfobacteriota</taxon>
        <taxon>Desulfomonilia</taxon>
        <taxon>Desulfomonilales</taxon>
        <taxon>Desulfomonilaceae</taxon>
        <taxon>Desulfomonile</taxon>
    </lineage>
</organism>
<dbReference type="SUPFAM" id="SSF55729">
    <property type="entry name" value="Acyl-CoA N-acyltransferases (Nat)"/>
    <property type="match status" value="1"/>
</dbReference>
<dbReference type="HOGENOM" id="CLU_986726_0_0_7"/>
<reference evidence="2" key="1">
    <citation type="submission" date="2012-06" db="EMBL/GenBank/DDBJ databases">
        <title>Complete sequence of chromosome of Desulfomonile tiedjei DSM 6799.</title>
        <authorList>
            <person name="Lucas S."/>
            <person name="Copeland A."/>
            <person name="Lapidus A."/>
            <person name="Glavina del Rio T."/>
            <person name="Dalin E."/>
            <person name="Tice H."/>
            <person name="Bruce D."/>
            <person name="Goodwin L."/>
            <person name="Pitluck S."/>
            <person name="Peters L."/>
            <person name="Ovchinnikova G."/>
            <person name="Zeytun A."/>
            <person name="Lu M."/>
            <person name="Kyrpides N."/>
            <person name="Mavromatis K."/>
            <person name="Ivanova N."/>
            <person name="Brettin T."/>
            <person name="Detter J.C."/>
            <person name="Han C."/>
            <person name="Larimer F."/>
            <person name="Land M."/>
            <person name="Hauser L."/>
            <person name="Markowitz V."/>
            <person name="Cheng J.-F."/>
            <person name="Hugenholtz P."/>
            <person name="Woyke T."/>
            <person name="Wu D."/>
            <person name="Spring S."/>
            <person name="Schroeder M."/>
            <person name="Brambilla E."/>
            <person name="Klenk H.-P."/>
            <person name="Eisen J.A."/>
        </authorList>
    </citation>
    <scope>NUCLEOTIDE SEQUENCE [LARGE SCALE GENOMIC DNA]</scope>
    <source>
        <strain evidence="2">ATCC 49306 / DSM 6799 / DCB-1</strain>
    </source>
</reference>
<dbReference type="eggNOG" id="COG3735">
    <property type="taxonomic scope" value="Bacteria"/>
</dbReference>
<dbReference type="InterPro" id="IPR016181">
    <property type="entry name" value="Acyl_CoA_acyltransferase"/>
</dbReference>
<evidence type="ECO:0008006" key="3">
    <source>
        <dbReference type="Google" id="ProtNLM"/>
    </source>
</evidence>
<dbReference type="AlphaFoldDB" id="I4C719"/>
<gene>
    <name evidence="1" type="ordered locus">Desti_2681</name>
</gene>
<proteinExistence type="predicted"/>
<accession>I4C719</accession>
<dbReference type="KEGG" id="dti:Desti_2681"/>